<dbReference type="STRING" id="1618337.UT28_C0001G0605"/>
<gene>
    <name evidence="5" type="ORF">UT28_C0001G0605</name>
</gene>
<dbReference type="CDD" id="cd07971">
    <property type="entry name" value="OBF_DNA_ligase_LigD"/>
    <property type="match status" value="1"/>
</dbReference>
<dbReference type="Pfam" id="PF01068">
    <property type="entry name" value="DNA_ligase_A_M"/>
    <property type="match status" value="1"/>
</dbReference>
<dbReference type="CDD" id="cd07906">
    <property type="entry name" value="Adenylation_DNA_ligase_LigD_LigC"/>
    <property type="match status" value="1"/>
</dbReference>
<proteinExistence type="predicted"/>
<dbReference type="InterPro" id="IPR014144">
    <property type="entry name" value="LigD_PE_domain"/>
</dbReference>
<dbReference type="InterPro" id="IPR012309">
    <property type="entry name" value="DNA_ligase_ATP-dep_C"/>
</dbReference>
<sequence length="500" mass="57833">MALGKYRTKRRFKKTPEPFGKLTGSSDSNFVIQKHNASHLHYDFRLQMEGVLKSWAIPKKPTLDPKIKRLAVQVEDHPLEYINFEGVIPEGNYGAGTVEIWDKGKYKFLDNKNLESGHLTFLLKGKKLKGEFALVKIQKIKGENYWLFIKANDEFSREKKFSEEPVKNEKEVFWLKGGKLDLSSLPPKDIKMAKPMMTTLVHEPFDSPDWLYEIKWDGYRALALIKNGSVELISRNQLSLNKRFPELVSSLKKLSIDCILDGEITVLNDKGYPDFHLIQDYSKTKEGNLIYYVFDVLNISGKNCEVLPLTKRKQILDEILTDLPYLKKSEFIEKEGKRFFEIAKINNIEGIIAKKKDSLYHEGVRSKDWLKIKALTQQEVVVGGFTKPKNGRKYFGSLLVGIFEKDKFRFIGGVGTGFTEKDLEMFYSKLRQKIIKDSPFGNFNRLPNSTWVAPDIVIEIRYQELTKDKMLRQAVFLGLREDKNPNEVTFEDAEINKSKF</sequence>
<name>A0A0G4B381_9BACT</name>
<dbReference type="SUPFAM" id="SSF56091">
    <property type="entry name" value="DNA ligase/mRNA capping enzyme, catalytic domain"/>
    <property type="match status" value="1"/>
</dbReference>
<dbReference type="InterPro" id="IPR012310">
    <property type="entry name" value="DNA_ligase_ATP-dep_cent"/>
</dbReference>
<reference evidence="5 6" key="1">
    <citation type="journal article" date="2015" name="Nature">
        <title>rRNA introns, odd ribosomes, and small enigmatic genomes across a large radiation of phyla.</title>
        <authorList>
            <person name="Brown C.T."/>
            <person name="Hug L.A."/>
            <person name="Thomas B.C."/>
            <person name="Sharon I."/>
            <person name="Castelle C.J."/>
            <person name="Singh A."/>
            <person name="Wilkins M.J."/>
            <person name="Williams K.H."/>
            <person name="Banfield J.F."/>
        </authorList>
    </citation>
    <scope>NUCLEOTIDE SEQUENCE [LARGE SCALE GENOMIC DNA]</scope>
</reference>
<dbReference type="Gene3D" id="3.30.1490.70">
    <property type="match status" value="1"/>
</dbReference>
<feature type="domain" description="ATP-dependent DNA ligase family profile" evidence="4">
    <location>
        <begin position="282"/>
        <end position="373"/>
    </location>
</feature>
<dbReference type="NCBIfam" id="TIGR02777">
    <property type="entry name" value="LigD_PE_dom"/>
    <property type="match status" value="1"/>
</dbReference>
<dbReference type="PANTHER" id="PTHR39465">
    <property type="entry name" value="DNA LIGASE D, 3'-PHOSPHOESTERASE DOMAIN"/>
    <property type="match status" value="1"/>
</dbReference>
<protein>
    <recommendedName>
        <fullName evidence="1">DNA ligase (ATP)</fullName>
        <ecNumber evidence="1">6.5.1.1</ecNumber>
    </recommendedName>
</protein>
<dbReference type="InterPro" id="IPR012340">
    <property type="entry name" value="NA-bd_OB-fold"/>
</dbReference>
<organism evidence="5 6">
    <name type="scientific">Berkelbacteria bacterium GW2011_GWE1_39_12</name>
    <dbReference type="NCBI Taxonomy" id="1618337"/>
    <lineage>
        <taxon>Bacteria</taxon>
        <taxon>Candidatus Berkelbacteria</taxon>
    </lineage>
</organism>
<dbReference type="Gene3D" id="2.40.50.140">
    <property type="entry name" value="Nucleic acid-binding proteins"/>
    <property type="match status" value="1"/>
</dbReference>
<dbReference type="GO" id="GO:0003910">
    <property type="term" value="F:DNA ligase (ATP) activity"/>
    <property type="evidence" value="ECO:0007669"/>
    <property type="project" value="UniProtKB-EC"/>
</dbReference>
<evidence type="ECO:0000259" key="4">
    <source>
        <dbReference type="PROSITE" id="PS50160"/>
    </source>
</evidence>
<dbReference type="KEGG" id="bbgw:UT28_C0001G0605"/>
<evidence type="ECO:0000256" key="3">
    <source>
        <dbReference type="ARBA" id="ARBA00034003"/>
    </source>
</evidence>
<evidence type="ECO:0000256" key="1">
    <source>
        <dbReference type="ARBA" id="ARBA00012727"/>
    </source>
</evidence>
<dbReference type="NCBIfam" id="TIGR02779">
    <property type="entry name" value="NHEJ_ligase_lig"/>
    <property type="match status" value="1"/>
</dbReference>
<dbReference type="EC" id="6.5.1.1" evidence="1"/>
<accession>A0A0G4B381</accession>
<evidence type="ECO:0000256" key="2">
    <source>
        <dbReference type="ARBA" id="ARBA00022598"/>
    </source>
</evidence>
<dbReference type="InterPro" id="IPR014146">
    <property type="entry name" value="LigD_ligase_dom"/>
</dbReference>
<dbReference type="AlphaFoldDB" id="A0A0G4B381"/>
<dbReference type="PROSITE" id="PS50160">
    <property type="entry name" value="DNA_LIGASE_A3"/>
    <property type="match status" value="1"/>
</dbReference>
<dbReference type="SUPFAM" id="SSF50249">
    <property type="entry name" value="Nucleic acid-binding proteins"/>
    <property type="match status" value="1"/>
</dbReference>
<dbReference type="GO" id="GO:0005524">
    <property type="term" value="F:ATP binding"/>
    <property type="evidence" value="ECO:0007669"/>
    <property type="project" value="InterPro"/>
</dbReference>
<dbReference type="EMBL" id="CP011213">
    <property type="protein sequence ID" value="AKM82406.1"/>
    <property type="molecule type" value="Genomic_DNA"/>
</dbReference>
<dbReference type="GO" id="GO:0006310">
    <property type="term" value="P:DNA recombination"/>
    <property type="evidence" value="ECO:0007669"/>
    <property type="project" value="InterPro"/>
</dbReference>
<evidence type="ECO:0000313" key="6">
    <source>
        <dbReference type="Proteomes" id="UP000035648"/>
    </source>
</evidence>
<dbReference type="Gene3D" id="3.30.470.30">
    <property type="entry name" value="DNA ligase/mRNA capping enzyme"/>
    <property type="match status" value="1"/>
</dbReference>
<dbReference type="PATRIC" id="fig|1618337.4.peg.611"/>
<evidence type="ECO:0000313" key="5">
    <source>
        <dbReference type="EMBL" id="AKM82406.1"/>
    </source>
</evidence>
<dbReference type="Pfam" id="PF13298">
    <property type="entry name" value="LigD_N"/>
    <property type="match status" value="1"/>
</dbReference>
<keyword evidence="2" id="KW-0436">Ligase</keyword>
<dbReference type="Proteomes" id="UP000035648">
    <property type="component" value="Chromosome"/>
</dbReference>
<dbReference type="GO" id="GO:0006281">
    <property type="term" value="P:DNA repair"/>
    <property type="evidence" value="ECO:0007669"/>
    <property type="project" value="InterPro"/>
</dbReference>
<comment type="catalytic activity">
    <reaction evidence="3">
        <text>ATP + (deoxyribonucleotide)n-3'-hydroxyl + 5'-phospho-(deoxyribonucleotide)m = (deoxyribonucleotide)n+m + AMP + diphosphate.</text>
        <dbReference type="EC" id="6.5.1.1"/>
    </reaction>
</comment>
<dbReference type="PANTHER" id="PTHR39465:SF1">
    <property type="entry name" value="DNA LIGASE D 3'-PHOSPHOESTERASE DOMAIN-CONTAINING PROTEIN"/>
    <property type="match status" value="1"/>
</dbReference>
<dbReference type="Pfam" id="PF04679">
    <property type="entry name" value="DNA_ligase_A_C"/>
    <property type="match status" value="1"/>
</dbReference>